<keyword evidence="2" id="KW-1185">Reference proteome</keyword>
<gene>
    <name evidence="1" type="ORF">BDV95DRAFT_476578</name>
</gene>
<evidence type="ECO:0000313" key="1">
    <source>
        <dbReference type="EMBL" id="KAF2871826.1"/>
    </source>
</evidence>
<dbReference type="AlphaFoldDB" id="A0A7C8I898"/>
<dbReference type="InterPro" id="IPR051828">
    <property type="entry name" value="HAD-like_hydrolase_domain"/>
</dbReference>
<name>A0A7C8I898_9PLEO</name>
<dbReference type="InterPro" id="IPR036412">
    <property type="entry name" value="HAD-like_sf"/>
</dbReference>
<protein>
    <recommendedName>
        <fullName evidence="3">HAD-like domain-containing protein</fullName>
    </recommendedName>
</protein>
<dbReference type="PANTHER" id="PTHR46191:SF2">
    <property type="entry name" value="HALOACID DEHALOGENASE-LIKE HYDROLASE DOMAIN-CONTAINING PROTEIN 3"/>
    <property type="match status" value="1"/>
</dbReference>
<dbReference type="EMBL" id="JAADJZ010000010">
    <property type="protein sequence ID" value="KAF2871826.1"/>
    <property type="molecule type" value="Genomic_DNA"/>
</dbReference>
<dbReference type="GO" id="GO:0005634">
    <property type="term" value="C:nucleus"/>
    <property type="evidence" value="ECO:0007669"/>
    <property type="project" value="TreeGrafter"/>
</dbReference>
<dbReference type="Gene3D" id="1.10.150.720">
    <property type="entry name" value="Haloacid dehalogenase-like hydrolase"/>
    <property type="match status" value="1"/>
</dbReference>
<dbReference type="Proteomes" id="UP000481861">
    <property type="component" value="Unassembled WGS sequence"/>
</dbReference>
<dbReference type="Gene3D" id="3.40.50.1000">
    <property type="entry name" value="HAD superfamily/HAD-like"/>
    <property type="match status" value="1"/>
</dbReference>
<dbReference type="PANTHER" id="PTHR46191">
    <property type="match status" value="1"/>
</dbReference>
<evidence type="ECO:0000313" key="2">
    <source>
        <dbReference type="Proteomes" id="UP000481861"/>
    </source>
</evidence>
<proteinExistence type="predicted"/>
<dbReference type="SUPFAM" id="SSF56784">
    <property type="entry name" value="HAD-like"/>
    <property type="match status" value="1"/>
</dbReference>
<sequence length="224" mass="24999">PPRQLTRKKNLLLAFDAFDTLFYAKPPMEVQYSNAALRHGIDSNTPTQDPLAPLVESFTDAFKQEKHKSPNYGKATGLGAEKWWANVTKNTFQPFLKPRQKVPQALVSELYTTFASSKGYTLFPDVLPFFKILRDKATHSSSNPSSPWPWDRTIVCSISNTDDRVPLVLQSLGLKVGPRRVGSASSPSDPGLSSDNDIEFVVLSYDAGFRKPDRRIFDAATHLL</sequence>
<feature type="non-terminal residue" evidence="1">
    <location>
        <position position="1"/>
    </location>
</feature>
<dbReference type="InterPro" id="IPR023214">
    <property type="entry name" value="HAD_sf"/>
</dbReference>
<organism evidence="1 2">
    <name type="scientific">Massariosphaeria phaeospora</name>
    <dbReference type="NCBI Taxonomy" id="100035"/>
    <lineage>
        <taxon>Eukaryota</taxon>
        <taxon>Fungi</taxon>
        <taxon>Dikarya</taxon>
        <taxon>Ascomycota</taxon>
        <taxon>Pezizomycotina</taxon>
        <taxon>Dothideomycetes</taxon>
        <taxon>Pleosporomycetidae</taxon>
        <taxon>Pleosporales</taxon>
        <taxon>Pleosporales incertae sedis</taxon>
        <taxon>Massariosphaeria</taxon>
    </lineage>
</organism>
<dbReference type="InterPro" id="IPR044924">
    <property type="entry name" value="HAD-SF_hydro_IA_REG-2-like_cap"/>
</dbReference>
<feature type="non-terminal residue" evidence="1">
    <location>
        <position position="224"/>
    </location>
</feature>
<dbReference type="OrthoDB" id="444127at2759"/>
<accession>A0A7C8I898</accession>
<reference evidence="1 2" key="1">
    <citation type="submission" date="2020-01" db="EMBL/GenBank/DDBJ databases">
        <authorList>
            <consortium name="DOE Joint Genome Institute"/>
            <person name="Haridas S."/>
            <person name="Albert R."/>
            <person name="Binder M."/>
            <person name="Bloem J."/>
            <person name="Labutti K."/>
            <person name="Salamov A."/>
            <person name="Andreopoulos B."/>
            <person name="Baker S.E."/>
            <person name="Barry K."/>
            <person name="Bills G."/>
            <person name="Bluhm B.H."/>
            <person name="Cannon C."/>
            <person name="Castanera R."/>
            <person name="Culley D.E."/>
            <person name="Daum C."/>
            <person name="Ezra D."/>
            <person name="Gonzalez J.B."/>
            <person name="Henrissat B."/>
            <person name="Kuo A."/>
            <person name="Liang C."/>
            <person name="Lipzen A."/>
            <person name="Lutzoni F."/>
            <person name="Magnuson J."/>
            <person name="Mondo S."/>
            <person name="Nolan M."/>
            <person name="Ohm R."/>
            <person name="Pangilinan J."/>
            <person name="Park H.-J.H."/>
            <person name="Ramirez L."/>
            <person name="Alfaro M."/>
            <person name="Sun H."/>
            <person name="Tritt A."/>
            <person name="Yoshinaga Y."/>
            <person name="Zwiers L.-H.L."/>
            <person name="Turgeon B.G."/>
            <person name="Goodwin S.B."/>
            <person name="Spatafora J.W."/>
            <person name="Crous P.W."/>
            <person name="Grigoriev I.V."/>
        </authorList>
    </citation>
    <scope>NUCLEOTIDE SEQUENCE [LARGE SCALE GENOMIC DNA]</scope>
    <source>
        <strain evidence="1 2">CBS 611.86</strain>
    </source>
</reference>
<comment type="caution">
    <text evidence="1">The sequence shown here is derived from an EMBL/GenBank/DDBJ whole genome shotgun (WGS) entry which is preliminary data.</text>
</comment>
<evidence type="ECO:0008006" key="3">
    <source>
        <dbReference type="Google" id="ProtNLM"/>
    </source>
</evidence>